<dbReference type="RefSeq" id="WP_167682408.1">
    <property type="nucleotide sequence ID" value="NZ_JAATWB010000008.1"/>
</dbReference>
<dbReference type="InterPro" id="IPR020816">
    <property type="entry name" value="Histone-like_DNA-bd_CS"/>
</dbReference>
<evidence type="ECO:0000313" key="7">
    <source>
        <dbReference type="Proteomes" id="UP000720344"/>
    </source>
</evidence>
<keyword evidence="7" id="KW-1185">Reference proteome</keyword>
<dbReference type="Gene3D" id="4.10.520.10">
    <property type="entry name" value="IHF-like DNA-binding proteins"/>
    <property type="match status" value="1"/>
</dbReference>
<name>A0ABX0WJF2_9RHOO</name>
<dbReference type="GO" id="GO:0003677">
    <property type="term" value="F:DNA binding"/>
    <property type="evidence" value="ECO:0007669"/>
    <property type="project" value="UniProtKB-KW"/>
</dbReference>
<evidence type="ECO:0000256" key="4">
    <source>
        <dbReference type="RuleBase" id="RU003939"/>
    </source>
</evidence>
<dbReference type="Pfam" id="PF00216">
    <property type="entry name" value="Bac_DNA_binding"/>
    <property type="match status" value="1"/>
</dbReference>
<dbReference type="PROSITE" id="PS00045">
    <property type="entry name" value="HISTONE_LIKE"/>
    <property type="match status" value="1"/>
</dbReference>
<dbReference type="PANTHER" id="PTHR33175:SF3">
    <property type="entry name" value="DNA-BINDING PROTEIN HU-BETA"/>
    <property type="match status" value="1"/>
</dbReference>
<comment type="similarity">
    <text evidence="1 4">Belongs to the bacterial histone-like protein family.</text>
</comment>
<dbReference type="SUPFAM" id="SSF47729">
    <property type="entry name" value="IHF-like DNA-binding proteins"/>
    <property type="match status" value="1"/>
</dbReference>
<dbReference type="PANTHER" id="PTHR33175">
    <property type="entry name" value="DNA-BINDING PROTEIN HU"/>
    <property type="match status" value="1"/>
</dbReference>
<gene>
    <name evidence="6" type="ORF">HCX48_11535</name>
</gene>
<accession>A0ABX0WJF2</accession>
<dbReference type="PRINTS" id="PR01727">
    <property type="entry name" value="DNABINDINGHU"/>
</dbReference>
<feature type="region of interest" description="Disordered" evidence="5">
    <location>
        <begin position="1"/>
        <end position="20"/>
    </location>
</feature>
<evidence type="ECO:0000256" key="3">
    <source>
        <dbReference type="ARBA" id="ARBA00023125"/>
    </source>
</evidence>
<feature type="compositionally biased region" description="Polar residues" evidence="5">
    <location>
        <begin position="11"/>
        <end position="20"/>
    </location>
</feature>
<proteinExistence type="inferred from homology"/>
<evidence type="ECO:0000256" key="2">
    <source>
        <dbReference type="ARBA" id="ARBA00023067"/>
    </source>
</evidence>
<dbReference type="InterPro" id="IPR000119">
    <property type="entry name" value="Hist_DNA-bd"/>
</dbReference>
<dbReference type="EMBL" id="JAATWB010000008">
    <property type="protein sequence ID" value="NJA89848.1"/>
    <property type="molecule type" value="Genomic_DNA"/>
</dbReference>
<reference evidence="7" key="1">
    <citation type="submission" date="2020-03" db="EMBL/GenBank/DDBJ databases">
        <title>Whole-genome sequence of the purple nonsulfur bacterium Rhodocyclus tenuis DSM112.</title>
        <authorList>
            <person name="Kyndt J.A."/>
            <person name="Meyer T.E."/>
        </authorList>
    </citation>
    <scope>NUCLEOTIDE SEQUENCE [LARGE SCALE GENOMIC DNA]</scope>
    <source>
        <strain evidence="7">DSM 112</strain>
    </source>
</reference>
<organism evidence="6 7">
    <name type="scientific">Rhodocyclus gracilis</name>
    <dbReference type="NCBI Taxonomy" id="2929842"/>
    <lineage>
        <taxon>Bacteria</taxon>
        <taxon>Pseudomonadati</taxon>
        <taxon>Pseudomonadota</taxon>
        <taxon>Betaproteobacteria</taxon>
        <taxon>Rhodocyclales</taxon>
        <taxon>Rhodocyclaceae</taxon>
        <taxon>Rhodocyclus</taxon>
    </lineage>
</organism>
<protein>
    <submittedName>
        <fullName evidence="6">HU family DNA-binding protein</fullName>
    </submittedName>
</protein>
<sequence>MKCKNCGGATPSPTSGDTMNKSELIDAIAVRTDLSKAAAGKALDAVVDTIVEAVAAGDSVSLVGFGAFKATARAARDGKNPKTGEKIKIAATTVPKFAAGATFKATVAAGKKK</sequence>
<dbReference type="SMART" id="SM00411">
    <property type="entry name" value="BHL"/>
    <property type="match status" value="1"/>
</dbReference>
<dbReference type="CDD" id="cd13831">
    <property type="entry name" value="HU"/>
    <property type="match status" value="1"/>
</dbReference>
<comment type="caution">
    <text evidence="6">The sequence shown here is derived from an EMBL/GenBank/DDBJ whole genome shotgun (WGS) entry which is preliminary data.</text>
</comment>
<evidence type="ECO:0000256" key="1">
    <source>
        <dbReference type="ARBA" id="ARBA00010529"/>
    </source>
</evidence>
<evidence type="ECO:0000256" key="5">
    <source>
        <dbReference type="SAM" id="MobiDB-lite"/>
    </source>
</evidence>
<keyword evidence="3 6" id="KW-0238">DNA-binding</keyword>
<evidence type="ECO:0000313" key="6">
    <source>
        <dbReference type="EMBL" id="NJA89848.1"/>
    </source>
</evidence>
<dbReference type="Proteomes" id="UP000720344">
    <property type="component" value="Unassembled WGS sequence"/>
</dbReference>
<keyword evidence="2" id="KW-0226">DNA condensation</keyword>
<dbReference type="InterPro" id="IPR010992">
    <property type="entry name" value="IHF-like_DNA-bd_dom_sf"/>
</dbReference>